<name>A0ABQ6CHL2_9HYPH</name>
<evidence type="ECO:0000256" key="1">
    <source>
        <dbReference type="ARBA" id="ARBA00001947"/>
    </source>
</evidence>
<dbReference type="InterPro" id="IPR002933">
    <property type="entry name" value="Peptidase_M20"/>
</dbReference>
<comment type="cofactor">
    <cofactor evidence="1">
        <name>Zn(2+)</name>
        <dbReference type="ChEBI" id="CHEBI:29105"/>
    </cofactor>
</comment>
<dbReference type="SUPFAM" id="SSF53187">
    <property type="entry name" value="Zn-dependent exopeptidases"/>
    <property type="match status" value="1"/>
</dbReference>
<evidence type="ECO:0000256" key="4">
    <source>
        <dbReference type="ARBA" id="ARBA00022833"/>
    </source>
</evidence>
<keyword evidence="7" id="KW-1185">Reference proteome</keyword>
<dbReference type="EMBL" id="BSPC01000024">
    <property type="protein sequence ID" value="GLS19753.1"/>
    <property type="molecule type" value="Genomic_DNA"/>
</dbReference>
<dbReference type="Gene3D" id="3.40.630.10">
    <property type="entry name" value="Zn peptidases"/>
    <property type="match status" value="1"/>
</dbReference>
<dbReference type="Proteomes" id="UP001156882">
    <property type="component" value="Unassembled WGS sequence"/>
</dbReference>
<dbReference type="PROSITE" id="PS00758">
    <property type="entry name" value="ARGE_DAPE_CPG2_1"/>
    <property type="match status" value="1"/>
</dbReference>
<dbReference type="RefSeq" id="WP_284312773.1">
    <property type="nucleotide sequence ID" value="NZ_BSPC01000024.1"/>
</dbReference>
<keyword evidence="4" id="KW-0862">Zinc</keyword>
<evidence type="ECO:0000256" key="2">
    <source>
        <dbReference type="ARBA" id="ARBA00022723"/>
    </source>
</evidence>
<keyword evidence="3" id="KW-0378">Hydrolase</keyword>
<gene>
    <name evidence="6" type="ORF">GCM10007874_27700</name>
</gene>
<comment type="caution">
    <text evidence="6">The sequence shown here is derived from an EMBL/GenBank/DDBJ whole genome shotgun (WGS) entry which is preliminary data.</text>
</comment>
<sequence>MTIKDSIRTHLEAERSRQTEFLAELVRVPSDNPAGDCAAHAERAARMFEGLGFTVERHVVPEALVREHGMISATNLIVRKRFGDGPVIALNAHGDVVPPGEGWTHNPYGAEIVDGWMYGRGVAVSKSDFATYGFALLALEQLGKPLKGTVELHLTYDEEAGGEIGPAWLLSEGLTKPDLALAAGFSYAVVNAHNGCLHLEVEVNGRSAHAAKPWTGVDALEAATNILGALYTWRASLATRVSAVPGIGAPQLTVGLIHGGINTNVVPDRVTFRLDRRMVPEEKGDAVEAELRRVIEGAAQATPAAKVEVRRILLAEPLTPLPGSERLSEALCREASQVMGVPVTTNGVPLYTDARHYAAKNIPIVLYGAGPRTIEEANAHRADERLFLPDLYKATEVVACALADVLG</sequence>
<reference evidence="7" key="1">
    <citation type="journal article" date="2019" name="Int. J. Syst. Evol. Microbiol.">
        <title>The Global Catalogue of Microorganisms (GCM) 10K type strain sequencing project: providing services to taxonomists for standard genome sequencing and annotation.</title>
        <authorList>
            <consortium name="The Broad Institute Genomics Platform"/>
            <consortium name="The Broad Institute Genome Sequencing Center for Infectious Disease"/>
            <person name="Wu L."/>
            <person name="Ma J."/>
        </authorList>
    </citation>
    <scope>NUCLEOTIDE SEQUENCE [LARGE SCALE GENOMIC DNA]</scope>
    <source>
        <strain evidence="7">NBRC 101365</strain>
    </source>
</reference>
<evidence type="ECO:0000313" key="7">
    <source>
        <dbReference type="Proteomes" id="UP001156882"/>
    </source>
</evidence>
<dbReference type="PANTHER" id="PTHR43808">
    <property type="entry name" value="ACETYLORNITHINE DEACETYLASE"/>
    <property type="match status" value="1"/>
</dbReference>
<dbReference type="InterPro" id="IPR001261">
    <property type="entry name" value="ArgE/DapE_CS"/>
</dbReference>
<dbReference type="Pfam" id="PF01546">
    <property type="entry name" value="Peptidase_M20"/>
    <property type="match status" value="1"/>
</dbReference>
<dbReference type="InterPro" id="IPR011650">
    <property type="entry name" value="Peptidase_M20_dimer"/>
</dbReference>
<evidence type="ECO:0000259" key="5">
    <source>
        <dbReference type="Pfam" id="PF07687"/>
    </source>
</evidence>
<protein>
    <submittedName>
        <fullName evidence="6">Succinyl-diaminopimelate desuccinylase</fullName>
    </submittedName>
</protein>
<proteinExistence type="predicted"/>
<accession>A0ABQ6CHL2</accession>
<dbReference type="SUPFAM" id="SSF55031">
    <property type="entry name" value="Bacterial exopeptidase dimerisation domain"/>
    <property type="match status" value="1"/>
</dbReference>
<feature type="domain" description="Peptidase M20 dimerisation" evidence="5">
    <location>
        <begin position="191"/>
        <end position="299"/>
    </location>
</feature>
<dbReference type="Pfam" id="PF07687">
    <property type="entry name" value="M20_dimer"/>
    <property type="match status" value="1"/>
</dbReference>
<organism evidence="6 7">
    <name type="scientific">Labrys miyagiensis</name>
    <dbReference type="NCBI Taxonomy" id="346912"/>
    <lineage>
        <taxon>Bacteria</taxon>
        <taxon>Pseudomonadati</taxon>
        <taxon>Pseudomonadota</taxon>
        <taxon>Alphaproteobacteria</taxon>
        <taxon>Hyphomicrobiales</taxon>
        <taxon>Xanthobacteraceae</taxon>
        <taxon>Labrys</taxon>
    </lineage>
</organism>
<keyword evidence="2" id="KW-0479">Metal-binding</keyword>
<dbReference type="InterPro" id="IPR050072">
    <property type="entry name" value="Peptidase_M20A"/>
</dbReference>
<dbReference type="Gene3D" id="3.30.70.360">
    <property type="match status" value="1"/>
</dbReference>
<evidence type="ECO:0000256" key="3">
    <source>
        <dbReference type="ARBA" id="ARBA00022801"/>
    </source>
</evidence>
<evidence type="ECO:0000313" key="6">
    <source>
        <dbReference type="EMBL" id="GLS19753.1"/>
    </source>
</evidence>
<dbReference type="InterPro" id="IPR036264">
    <property type="entry name" value="Bact_exopeptidase_dim_dom"/>
</dbReference>